<accession>A0A2G9X177</accession>
<comment type="caution">
    <text evidence="1">The sequence shown here is derived from an EMBL/GenBank/DDBJ whole genome shotgun (WGS) entry which is preliminary data.</text>
</comment>
<reference evidence="1 2" key="1">
    <citation type="submission" date="2017-08" db="EMBL/GenBank/DDBJ databases">
        <title>Pleomorphomonas carboxidotrophicus sp. nov., a new mesophilic hydrogenogenic carboxidotroph.</title>
        <authorList>
            <person name="Esquivel-Elizondo S."/>
            <person name="Krajmalnik-Brown R."/>
            <person name="Maldonado J."/>
        </authorList>
    </citation>
    <scope>NUCLEOTIDE SEQUENCE [LARGE SCALE GENOMIC DNA]</scope>
    <source>
        <strain evidence="1 2">SVCO-16</strain>
    </source>
</reference>
<dbReference type="AlphaFoldDB" id="A0A2G9X177"/>
<dbReference type="EMBL" id="NQVN01000001">
    <property type="protein sequence ID" value="PIP00690.1"/>
    <property type="molecule type" value="Genomic_DNA"/>
</dbReference>
<organism evidence="1 2">
    <name type="scientific">Pleomorphomonas carboxyditropha</name>
    <dbReference type="NCBI Taxonomy" id="2023338"/>
    <lineage>
        <taxon>Bacteria</taxon>
        <taxon>Pseudomonadati</taxon>
        <taxon>Pseudomonadota</taxon>
        <taxon>Alphaproteobacteria</taxon>
        <taxon>Hyphomicrobiales</taxon>
        <taxon>Pleomorphomonadaceae</taxon>
        <taxon>Pleomorphomonas</taxon>
    </lineage>
</organism>
<dbReference type="Proteomes" id="UP000231070">
    <property type="component" value="Unassembled WGS sequence"/>
</dbReference>
<protein>
    <submittedName>
        <fullName evidence="1">Uncharacterized protein</fullName>
    </submittedName>
</protein>
<name>A0A2G9X177_9HYPH</name>
<keyword evidence="2" id="KW-1185">Reference proteome</keyword>
<gene>
    <name evidence="1" type="ORF">CJ014_00875</name>
</gene>
<proteinExistence type="predicted"/>
<evidence type="ECO:0000313" key="2">
    <source>
        <dbReference type="Proteomes" id="UP000231070"/>
    </source>
</evidence>
<evidence type="ECO:0000313" key="1">
    <source>
        <dbReference type="EMBL" id="PIP00690.1"/>
    </source>
</evidence>
<sequence length="88" mass="10058">MLFEKFGAALAGKKPDMTEFTEEFVRPEYVEEALDEMMHIIAEEVDTLPERLGLNFVETEAIRALDDQMLMRISGAVNEAVRKMYGLD</sequence>